<dbReference type="Proteomes" id="UP001215598">
    <property type="component" value="Unassembled WGS sequence"/>
</dbReference>
<evidence type="ECO:0000256" key="9">
    <source>
        <dbReference type="ARBA" id="ARBA00023128"/>
    </source>
</evidence>
<dbReference type="GO" id="GO:0005524">
    <property type="term" value="F:ATP binding"/>
    <property type="evidence" value="ECO:0007669"/>
    <property type="project" value="UniProtKB-KW"/>
</dbReference>
<dbReference type="Pfam" id="PF00004">
    <property type="entry name" value="AAA"/>
    <property type="match status" value="1"/>
</dbReference>
<keyword evidence="6 16" id="KW-0378">Hydrolase</keyword>
<keyword evidence="8 13" id="KW-1133">Transmembrane helix</keyword>
<dbReference type="InterPro" id="IPR057495">
    <property type="entry name" value="AAA_lid_BCS1"/>
</dbReference>
<name>A0AAD7K7B8_9AGAR</name>
<dbReference type="EMBL" id="JARKIB010000005">
    <property type="protein sequence ID" value="KAJ7779739.1"/>
    <property type="molecule type" value="Genomic_DNA"/>
</dbReference>
<dbReference type="SMART" id="SM00382">
    <property type="entry name" value="AAA"/>
    <property type="match status" value="1"/>
</dbReference>
<keyword evidence="5" id="KW-0999">Mitochondrion inner membrane</keyword>
<dbReference type="Gene3D" id="3.40.50.300">
    <property type="entry name" value="P-loop containing nucleotide triphosphate hydrolases"/>
    <property type="match status" value="1"/>
</dbReference>
<keyword evidence="4" id="KW-0547">Nucleotide-binding</keyword>
<reference evidence="16" key="1">
    <citation type="submission" date="2023-03" db="EMBL/GenBank/DDBJ databases">
        <title>Massive genome expansion in bonnet fungi (Mycena s.s.) driven by repeated elements and novel gene families across ecological guilds.</title>
        <authorList>
            <consortium name="Lawrence Berkeley National Laboratory"/>
            <person name="Harder C.B."/>
            <person name="Miyauchi S."/>
            <person name="Viragh M."/>
            <person name="Kuo A."/>
            <person name="Thoen E."/>
            <person name="Andreopoulos B."/>
            <person name="Lu D."/>
            <person name="Skrede I."/>
            <person name="Drula E."/>
            <person name="Henrissat B."/>
            <person name="Morin E."/>
            <person name="Kohler A."/>
            <person name="Barry K."/>
            <person name="LaButti K."/>
            <person name="Morin E."/>
            <person name="Salamov A."/>
            <person name="Lipzen A."/>
            <person name="Mereny Z."/>
            <person name="Hegedus B."/>
            <person name="Baldrian P."/>
            <person name="Stursova M."/>
            <person name="Weitz H."/>
            <person name="Taylor A."/>
            <person name="Grigoriev I.V."/>
            <person name="Nagy L.G."/>
            <person name="Martin F."/>
            <person name="Kauserud H."/>
        </authorList>
    </citation>
    <scope>NUCLEOTIDE SEQUENCE</scope>
    <source>
        <strain evidence="16">CBHHK182m</strain>
    </source>
</reference>
<dbReference type="PANTHER" id="PTHR23070">
    <property type="entry name" value="BCS1 AAA-TYPE ATPASE"/>
    <property type="match status" value="1"/>
</dbReference>
<feature type="compositionally biased region" description="Basic and acidic residues" evidence="12">
    <location>
        <begin position="568"/>
        <end position="578"/>
    </location>
</feature>
<evidence type="ECO:0000256" key="13">
    <source>
        <dbReference type="SAM" id="Phobius"/>
    </source>
</evidence>
<dbReference type="InterPro" id="IPR003959">
    <property type="entry name" value="ATPase_AAA_core"/>
</dbReference>
<comment type="subcellular location">
    <subcellularLocation>
        <location evidence="1">Mitochondrion inner membrane</location>
        <topology evidence="1">Single-pass membrane protein</topology>
    </subcellularLocation>
</comment>
<dbReference type="GO" id="GO:0016887">
    <property type="term" value="F:ATP hydrolysis activity"/>
    <property type="evidence" value="ECO:0007669"/>
    <property type="project" value="InterPro"/>
</dbReference>
<evidence type="ECO:0000256" key="6">
    <source>
        <dbReference type="ARBA" id="ARBA00022801"/>
    </source>
</evidence>
<evidence type="ECO:0000256" key="7">
    <source>
        <dbReference type="ARBA" id="ARBA00022840"/>
    </source>
</evidence>
<evidence type="ECO:0000256" key="3">
    <source>
        <dbReference type="ARBA" id="ARBA00022692"/>
    </source>
</evidence>
<feature type="domain" description="AAA+ ATPase" evidence="14">
    <location>
        <begin position="267"/>
        <end position="448"/>
    </location>
</feature>
<keyword evidence="10 13" id="KW-0472">Membrane</keyword>
<evidence type="ECO:0000256" key="4">
    <source>
        <dbReference type="ARBA" id="ARBA00022741"/>
    </source>
</evidence>
<evidence type="ECO:0000259" key="14">
    <source>
        <dbReference type="SMART" id="SM00382"/>
    </source>
</evidence>
<evidence type="ECO:0000256" key="10">
    <source>
        <dbReference type="ARBA" id="ARBA00023136"/>
    </source>
</evidence>
<dbReference type="Pfam" id="PF25426">
    <property type="entry name" value="AAA_lid_BCS1"/>
    <property type="match status" value="1"/>
</dbReference>
<evidence type="ECO:0000256" key="8">
    <source>
        <dbReference type="ARBA" id="ARBA00022989"/>
    </source>
</evidence>
<comment type="catalytic activity">
    <reaction evidence="11">
        <text>ATP + H2O = ADP + phosphate + H(+)</text>
        <dbReference type="Rhea" id="RHEA:13065"/>
        <dbReference type="ChEBI" id="CHEBI:15377"/>
        <dbReference type="ChEBI" id="CHEBI:15378"/>
        <dbReference type="ChEBI" id="CHEBI:30616"/>
        <dbReference type="ChEBI" id="CHEBI:43474"/>
        <dbReference type="ChEBI" id="CHEBI:456216"/>
    </reaction>
    <physiologicalReaction direction="left-to-right" evidence="11">
        <dbReference type="Rhea" id="RHEA:13066"/>
    </physiologicalReaction>
</comment>
<feature type="compositionally biased region" description="Basic and acidic residues" evidence="12">
    <location>
        <begin position="549"/>
        <end position="561"/>
    </location>
</feature>
<sequence length="584" mass="65320">MFFDPFDRGVQGRDDTKASPWITSFLGLSSVFAAVGLLSQAHLGSSIKLLILGSIIETGRRLFQWLIVRFRFQYSMTAQFDEGDPAYEWIVLFLPKEGVWRRSREFVVTATNSRRKSSVRTWFDPTVKGNAEYVPTYQRPQLFRWRGHWLEIKRSKEAGAAEFTPMGTLRPTTSIYLTIYTLDMNLLSELVEEARGRYIELNRPNVIIHLADSPHYGPGMIWTNTKHKVRRPLSSVILPEGVVDALVHDAQEFLTTENWYVEAGIPHRRGYLLYGPPGTGKTSTIHALAGALNLENFSLSLASSFVDDSFLQRAASSIPKHALFLIEDIDCAFVSRDDEDDLDPRGFSFSGGGRANFPAGRGFVKGNMSRGNGEPVRSLVTLSGLLNVIDGVGSEEGKLFFATVNHLFLTFTDDALIQFLQTNYIDRLDAALLRPGRIDRKVQYELSTVQQARALFIRFFPETRFPEFASSLPLGSQNDQPSTKAEMTVEPKPACEKNKTILVLADAFAEAIPQGEFSTAELQGYLQSHKTTPAEAAAGAGAWVEEIRAERHASEEREEARRRKARARREGIETKDAEPTGTGL</sequence>
<evidence type="ECO:0000256" key="1">
    <source>
        <dbReference type="ARBA" id="ARBA00004434"/>
    </source>
</evidence>
<dbReference type="Pfam" id="PF08740">
    <property type="entry name" value="BCS1_N"/>
    <property type="match status" value="1"/>
</dbReference>
<dbReference type="InterPro" id="IPR027417">
    <property type="entry name" value="P-loop_NTPase"/>
</dbReference>
<feature type="region of interest" description="Disordered" evidence="12">
    <location>
        <begin position="471"/>
        <end position="492"/>
    </location>
</feature>
<organism evidence="16 17">
    <name type="scientific">Mycena metata</name>
    <dbReference type="NCBI Taxonomy" id="1033252"/>
    <lineage>
        <taxon>Eukaryota</taxon>
        <taxon>Fungi</taxon>
        <taxon>Dikarya</taxon>
        <taxon>Basidiomycota</taxon>
        <taxon>Agaricomycotina</taxon>
        <taxon>Agaricomycetes</taxon>
        <taxon>Agaricomycetidae</taxon>
        <taxon>Agaricales</taxon>
        <taxon>Marasmiineae</taxon>
        <taxon>Mycenaceae</taxon>
        <taxon>Mycena</taxon>
    </lineage>
</organism>
<keyword evidence="9" id="KW-0496">Mitochondrion</keyword>
<evidence type="ECO:0000256" key="2">
    <source>
        <dbReference type="ARBA" id="ARBA00007448"/>
    </source>
</evidence>
<feature type="region of interest" description="Disordered" evidence="12">
    <location>
        <begin position="549"/>
        <end position="584"/>
    </location>
</feature>
<keyword evidence="7" id="KW-0067">ATP-binding</keyword>
<proteinExistence type="inferred from homology"/>
<comment type="similarity">
    <text evidence="2">Belongs to the AAA ATPase family. BCS1 subfamily.</text>
</comment>
<evidence type="ECO:0000313" key="17">
    <source>
        <dbReference type="Proteomes" id="UP001215598"/>
    </source>
</evidence>
<dbReference type="AlphaFoldDB" id="A0AAD7K7B8"/>
<evidence type="ECO:0000256" key="11">
    <source>
        <dbReference type="ARBA" id="ARBA00048778"/>
    </source>
</evidence>
<dbReference type="SUPFAM" id="SSF52540">
    <property type="entry name" value="P-loop containing nucleoside triphosphate hydrolases"/>
    <property type="match status" value="1"/>
</dbReference>
<keyword evidence="17" id="KW-1185">Reference proteome</keyword>
<feature type="transmembrane region" description="Helical" evidence="13">
    <location>
        <begin position="20"/>
        <end position="38"/>
    </location>
</feature>
<gene>
    <name evidence="16" type="ORF">B0H16DRAFT_1683062</name>
</gene>
<feature type="compositionally biased region" description="Polar residues" evidence="12">
    <location>
        <begin position="473"/>
        <end position="485"/>
    </location>
</feature>
<feature type="domain" description="BCS1 N-terminal" evidence="15">
    <location>
        <begin position="50"/>
        <end position="236"/>
    </location>
</feature>
<evidence type="ECO:0000256" key="12">
    <source>
        <dbReference type="SAM" id="MobiDB-lite"/>
    </source>
</evidence>
<dbReference type="SMART" id="SM01024">
    <property type="entry name" value="BCS1_N"/>
    <property type="match status" value="1"/>
</dbReference>
<evidence type="ECO:0000256" key="5">
    <source>
        <dbReference type="ARBA" id="ARBA00022792"/>
    </source>
</evidence>
<dbReference type="InterPro" id="IPR050747">
    <property type="entry name" value="Mitochondrial_chaperone_BCS1"/>
</dbReference>
<keyword evidence="3 13" id="KW-0812">Transmembrane</keyword>
<comment type="caution">
    <text evidence="16">The sequence shown here is derived from an EMBL/GenBank/DDBJ whole genome shotgun (WGS) entry which is preliminary data.</text>
</comment>
<evidence type="ECO:0000259" key="15">
    <source>
        <dbReference type="SMART" id="SM01024"/>
    </source>
</evidence>
<dbReference type="InterPro" id="IPR003593">
    <property type="entry name" value="AAA+_ATPase"/>
</dbReference>
<dbReference type="InterPro" id="IPR014851">
    <property type="entry name" value="BCS1_N"/>
</dbReference>
<accession>A0AAD7K7B8</accession>
<protein>
    <submittedName>
        <fullName evidence="16">P-loop containing nucleoside triphosphate hydrolase protein</fullName>
    </submittedName>
</protein>
<dbReference type="GO" id="GO:0005743">
    <property type="term" value="C:mitochondrial inner membrane"/>
    <property type="evidence" value="ECO:0007669"/>
    <property type="project" value="UniProtKB-SubCell"/>
</dbReference>
<evidence type="ECO:0000313" key="16">
    <source>
        <dbReference type="EMBL" id="KAJ7779739.1"/>
    </source>
</evidence>